<evidence type="ECO:0000313" key="1">
    <source>
        <dbReference type="EMBL" id="MFD2468932.1"/>
    </source>
</evidence>
<dbReference type="RefSeq" id="WP_378304912.1">
    <property type="nucleotide sequence ID" value="NZ_JBHUKS010000011.1"/>
</dbReference>
<accession>A0ABW5H8A7</accession>
<name>A0ABW5H8A7_9PSEU</name>
<organism evidence="1 2">
    <name type="scientific">Amycolatopsis silviterrae</name>
    <dbReference type="NCBI Taxonomy" id="1656914"/>
    <lineage>
        <taxon>Bacteria</taxon>
        <taxon>Bacillati</taxon>
        <taxon>Actinomycetota</taxon>
        <taxon>Actinomycetes</taxon>
        <taxon>Pseudonocardiales</taxon>
        <taxon>Pseudonocardiaceae</taxon>
        <taxon>Amycolatopsis</taxon>
    </lineage>
</organism>
<dbReference type="EMBL" id="JBHUKS010000011">
    <property type="protein sequence ID" value="MFD2468932.1"/>
    <property type="molecule type" value="Genomic_DNA"/>
</dbReference>
<dbReference type="Proteomes" id="UP001597483">
    <property type="component" value="Unassembled WGS sequence"/>
</dbReference>
<evidence type="ECO:0000313" key="2">
    <source>
        <dbReference type="Proteomes" id="UP001597483"/>
    </source>
</evidence>
<gene>
    <name evidence="1" type="ORF">ACFSVL_16205</name>
</gene>
<sequence length="173" mass="19517">MAADEWFEYHGDLGEDERRFVEALRVRAAGWPAKPIDSQVDPPSPDLPLVAWLDLSDPAERLVLLTVGVHLDGRTLRGDELHNQLLTLPDVPTSLAFAATGGPSELAASAADWFEAILRRPVVRCEWTHRRQVYACTYLFADTGDRLVIMHNRKLAPSRRRKRGKPDTVTRIR</sequence>
<comment type="caution">
    <text evidence="1">The sequence shown here is derived from an EMBL/GenBank/DDBJ whole genome shotgun (WGS) entry which is preliminary data.</text>
</comment>
<protein>
    <submittedName>
        <fullName evidence="1">Uncharacterized protein</fullName>
    </submittedName>
</protein>
<proteinExistence type="predicted"/>
<reference evidence="2" key="1">
    <citation type="journal article" date="2019" name="Int. J. Syst. Evol. Microbiol.">
        <title>The Global Catalogue of Microorganisms (GCM) 10K type strain sequencing project: providing services to taxonomists for standard genome sequencing and annotation.</title>
        <authorList>
            <consortium name="The Broad Institute Genomics Platform"/>
            <consortium name="The Broad Institute Genome Sequencing Center for Infectious Disease"/>
            <person name="Wu L."/>
            <person name="Ma J."/>
        </authorList>
    </citation>
    <scope>NUCLEOTIDE SEQUENCE [LARGE SCALE GENOMIC DNA]</scope>
    <source>
        <strain evidence="2">CGMCC 4.7641</strain>
    </source>
</reference>
<keyword evidence="2" id="KW-1185">Reference proteome</keyword>